<dbReference type="EMBL" id="JALJOR010000012">
    <property type="protein sequence ID" value="KAK9807655.1"/>
    <property type="molecule type" value="Genomic_DNA"/>
</dbReference>
<evidence type="ECO:0000313" key="3">
    <source>
        <dbReference type="Proteomes" id="UP001489004"/>
    </source>
</evidence>
<protein>
    <submittedName>
        <fullName evidence="2">Uncharacterized protein</fullName>
    </submittedName>
</protein>
<feature type="coiled-coil region" evidence="1">
    <location>
        <begin position="87"/>
        <end position="114"/>
    </location>
</feature>
<name>A0AAW1PCV0_9CHLO</name>
<keyword evidence="3" id="KW-1185">Reference proteome</keyword>
<proteinExistence type="predicted"/>
<accession>A0AAW1PCV0</accession>
<reference evidence="2 3" key="1">
    <citation type="journal article" date="2024" name="Nat. Commun.">
        <title>Phylogenomics reveals the evolutionary origins of lichenization in chlorophyte algae.</title>
        <authorList>
            <person name="Puginier C."/>
            <person name="Libourel C."/>
            <person name="Otte J."/>
            <person name="Skaloud P."/>
            <person name="Haon M."/>
            <person name="Grisel S."/>
            <person name="Petersen M."/>
            <person name="Berrin J.G."/>
            <person name="Delaux P.M."/>
            <person name="Dal Grande F."/>
            <person name="Keller J."/>
        </authorList>
    </citation>
    <scope>NUCLEOTIDE SEQUENCE [LARGE SCALE GENOMIC DNA]</scope>
    <source>
        <strain evidence="2 3">SAG 2043</strain>
    </source>
</reference>
<gene>
    <name evidence="2" type="ORF">WJX72_005557</name>
</gene>
<evidence type="ECO:0000256" key="1">
    <source>
        <dbReference type="SAM" id="Coils"/>
    </source>
</evidence>
<sequence length="215" mass="22999">MAAPANIACNNLAHPAAASLGAPPAAINQGAVVSDVMYEAEDRWTTKLQQAHDATGGVVVTTSELVAAKKRKTVVQGGTAPQVQAQLQQHGVQLAQIQQSLQQLQQQVGNFQDLMMARLENVQHRATNRDAAQPTSALLQLCVERAQLPNPVGTYPNAAVAPLYYPATRDAALRMTGPQVLALSNFYGDNFQMDVQADPLAVKIQKFLRFIGCSG</sequence>
<organism evidence="2 3">
    <name type="scientific">[Myrmecia] bisecta</name>
    <dbReference type="NCBI Taxonomy" id="41462"/>
    <lineage>
        <taxon>Eukaryota</taxon>
        <taxon>Viridiplantae</taxon>
        <taxon>Chlorophyta</taxon>
        <taxon>core chlorophytes</taxon>
        <taxon>Trebouxiophyceae</taxon>
        <taxon>Trebouxiales</taxon>
        <taxon>Trebouxiaceae</taxon>
        <taxon>Myrmecia</taxon>
    </lineage>
</organism>
<keyword evidence="1" id="KW-0175">Coiled coil</keyword>
<dbReference type="AlphaFoldDB" id="A0AAW1PCV0"/>
<evidence type="ECO:0000313" key="2">
    <source>
        <dbReference type="EMBL" id="KAK9807655.1"/>
    </source>
</evidence>
<comment type="caution">
    <text evidence="2">The sequence shown here is derived from an EMBL/GenBank/DDBJ whole genome shotgun (WGS) entry which is preliminary data.</text>
</comment>
<dbReference type="Proteomes" id="UP001489004">
    <property type="component" value="Unassembled WGS sequence"/>
</dbReference>